<evidence type="ECO:0000313" key="5">
    <source>
        <dbReference type="Proteomes" id="UP001385892"/>
    </source>
</evidence>
<sequence>MDVRQAITDRIIAMLEKGGNVFRERWTRAASHGMPRNGKTGAPYHGANVLLLWDAAIEHGYASNVWLTYKQAASMGAQVRRGERAVLCAHFERKAMRGQNDAGIEANGNSESHGEGEGDASDRGNDGRSGVLLCMPFWLFNVAQIDGLPEPTTDEVYERKAWGDRSPIEGAMRFIGGCKANIQHGYLRAAYSPSADRILMPDVDRFTSPEAYCATALHELVHWTGNEKRLNRTFGERFGDAAYAFEELVAELGCAFVLGHIGLVDATIEGHAAYLDSWLQVLRNDRTAIFTAARHAGEAYEFILARELPSPSPSAAPDANALRGAE</sequence>
<dbReference type="InterPro" id="IPR041459">
    <property type="entry name" value="MPTase-PolyVal"/>
</dbReference>
<dbReference type="Pfam" id="PF18818">
    <property type="entry name" value="MPTase-PolyVal"/>
    <property type="match status" value="1"/>
</dbReference>
<name>A0ABU8WZ83_9BURK</name>
<organism evidence="4 5">
    <name type="scientific">Variovorax rhizosphaerae</name>
    <dbReference type="NCBI Taxonomy" id="1836200"/>
    <lineage>
        <taxon>Bacteria</taxon>
        <taxon>Pseudomonadati</taxon>
        <taxon>Pseudomonadota</taxon>
        <taxon>Betaproteobacteria</taxon>
        <taxon>Burkholderiales</taxon>
        <taxon>Comamonadaceae</taxon>
        <taxon>Variovorax</taxon>
    </lineage>
</organism>
<dbReference type="Proteomes" id="UP001385892">
    <property type="component" value="Unassembled WGS sequence"/>
</dbReference>
<evidence type="ECO:0000313" key="4">
    <source>
        <dbReference type="EMBL" id="MEJ8852170.1"/>
    </source>
</evidence>
<dbReference type="EMBL" id="JBBKZT010000032">
    <property type="protein sequence ID" value="MEJ8852170.1"/>
    <property type="molecule type" value="Genomic_DNA"/>
</dbReference>
<protein>
    <submittedName>
        <fullName evidence="4">Zincin-like metallopeptidase domain-containing protein</fullName>
    </submittedName>
</protein>
<feature type="domain" description="N-terminal" evidence="2">
    <location>
        <begin position="2"/>
        <end position="98"/>
    </location>
</feature>
<reference evidence="4 5" key="1">
    <citation type="submission" date="2024-03" db="EMBL/GenBank/DDBJ databases">
        <title>Novel species of the genus Variovorax.</title>
        <authorList>
            <person name="Liu Q."/>
            <person name="Xin Y.-H."/>
        </authorList>
    </citation>
    <scope>NUCLEOTIDE SEQUENCE [LARGE SCALE GENOMIC DNA]</scope>
    <source>
        <strain evidence="4 5">KACC 18900</strain>
    </source>
</reference>
<proteinExistence type="predicted"/>
<accession>A0ABU8WZ83</accession>
<keyword evidence="5" id="KW-1185">Reference proteome</keyword>
<evidence type="ECO:0000259" key="3">
    <source>
        <dbReference type="Pfam" id="PF18818"/>
    </source>
</evidence>
<evidence type="ECO:0000259" key="2">
    <source>
        <dbReference type="Pfam" id="PF08401"/>
    </source>
</evidence>
<feature type="domain" description="Polyvalent protein metallopeptidase" evidence="3">
    <location>
        <begin position="171"/>
        <end position="295"/>
    </location>
</feature>
<dbReference type="PIRSF" id="PIRSF037112">
    <property type="entry name" value="Antirestriction_ArdC"/>
    <property type="match status" value="1"/>
</dbReference>
<dbReference type="RefSeq" id="WP_340348066.1">
    <property type="nucleotide sequence ID" value="NZ_JBBKZT010000032.1"/>
</dbReference>
<feature type="region of interest" description="Disordered" evidence="1">
    <location>
        <begin position="99"/>
        <end position="125"/>
    </location>
</feature>
<dbReference type="InterPro" id="IPR013610">
    <property type="entry name" value="ArdC_N"/>
</dbReference>
<dbReference type="InterPro" id="IPR017113">
    <property type="entry name" value="Antirestriction_ArdC"/>
</dbReference>
<evidence type="ECO:0000256" key="1">
    <source>
        <dbReference type="SAM" id="MobiDB-lite"/>
    </source>
</evidence>
<dbReference type="Pfam" id="PF08401">
    <property type="entry name" value="ArdcN"/>
    <property type="match status" value="1"/>
</dbReference>
<gene>
    <name evidence="4" type="ORF">WKW82_36460</name>
</gene>
<comment type="caution">
    <text evidence="4">The sequence shown here is derived from an EMBL/GenBank/DDBJ whole genome shotgun (WGS) entry which is preliminary data.</text>
</comment>
<feature type="compositionally biased region" description="Basic and acidic residues" evidence="1">
    <location>
        <begin position="112"/>
        <end position="125"/>
    </location>
</feature>